<reference evidence="2" key="1">
    <citation type="journal article" date="2014" name="Int. J. Syst. Evol. Microbiol.">
        <title>Complete genome of a new Firmicutes species belonging to the dominant human colonic microbiota ('Ruminococcus bicirculans') reveals two chromosomes and a selective capacity to utilize plant glucans.</title>
        <authorList>
            <consortium name="NISC Comparative Sequencing Program"/>
            <person name="Wegmann U."/>
            <person name="Louis P."/>
            <person name="Goesmann A."/>
            <person name="Henrissat B."/>
            <person name="Duncan S.H."/>
            <person name="Flint H.J."/>
        </authorList>
    </citation>
    <scope>NUCLEOTIDE SEQUENCE</scope>
    <source>
        <strain evidence="2">CECT 7184</strain>
    </source>
</reference>
<evidence type="ECO:0000313" key="2">
    <source>
        <dbReference type="EMBL" id="MDN3706817.1"/>
    </source>
</evidence>
<dbReference type="EMBL" id="JAUFQU010000088">
    <property type="protein sequence ID" value="MDN3710419.1"/>
    <property type="molecule type" value="Genomic_DNA"/>
</dbReference>
<feature type="transmembrane region" description="Helical" evidence="1">
    <location>
        <begin position="55"/>
        <end position="71"/>
    </location>
</feature>
<dbReference type="Proteomes" id="UP001242368">
    <property type="component" value="Unassembled WGS sequence"/>
</dbReference>
<evidence type="ECO:0000256" key="1">
    <source>
        <dbReference type="SAM" id="Phobius"/>
    </source>
</evidence>
<organism evidence="2 4">
    <name type="scientific">Paenimyroides ceti</name>
    <dbReference type="NCBI Taxonomy" id="395087"/>
    <lineage>
        <taxon>Bacteria</taxon>
        <taxon>Pseudomonadati</taxon>
        <taxon>Bacteroidota</taxon>
        <taxon>Flavobacteriia</taxon>
        <taxon>Flavobacteriales</taxon>
        <taxon>Flavobacteriaceae</taxon>
        <taxon>Paenimyroides</taxon>
    </lineage>
</organism>
<reference evidence="4" key="2">
    <citation type="journal article" date="2019" name="Int. J. Syst. Evol. Microbiol.">
        <title>The Global Catalogue of Microorganisms (GCM) 10K type strain sequencing project: providing services to taxonomists for standard genome sequencing and annotation.</title>
        <authorList>
            <consortium name="The Broad Institute Genomics Platform"/>
            <consortium name="The Broad Institute Genome Sequencing Center for Infectious Disease"/>
            <person name="Wu L."/>
            <person name="Ma J."/>
        </authorList>
    </citation>
    <scope>NUCLEOTIDE SEQUENCE [LARGE SCALE GENOMIC DNA]</scope>
    <source>
        <strain evidence="4">CECT 7184</strain>
    </source>
</reference>
<keyword evidence="1" id="KW-0812">Transmembrane</keyword>
<dbReference type="EMBL" id="JAUFQU010000001">
    <property type="protein sequence ID" value="MDN3706817.1"/>
    <property type="molecule type" value="Genomic_DNA"/>
</dbReference>
<feature type="transmembrane region" description="Helical" evidence="1">
    <location>
        <begin position="77"/>
        <end position="100"/>
    </location>
</feature>
<sequence length="130" mass="15740">MGAYITVMAMLVFIFSYNKLLVNYKDLSTTDTNKMYLEKLKVIKEKEHRIQTRSLTLYFVMLSTGIVLYLYEYLLKMPLILAIIFSVFTLLWIAFSWFYLRPKQIRLQQKKTDHLIQKLEQLNMQFRHKE</sequence>
<name>A0ABT8CQQ0_9FLAO</name>
<keyword evidence="4" id="KW-1185">Reference proteome</keyword>
<comment type="caution">
    <text evidence="2">The sequence shown here is derived from an EMBL/GenBank/DDBJ whole genome shotgun (WGS) entry which is preliminary data.</text>
</comment>
<evidence type="ECO:0000313" key="4">
    <source>
        <dbReference type="Proteomes" id="UP001242368"/>
    </source>
</evidence>
<proteinExistence type="predicted"/>
<reference evidence="2" key="3">
    <citation type="submission" date="2023-06" db="EMBL/GenBank/DDBJ databases">
        <authorList>
            <person name="Lucena T."/>
            <person name="Sun Q."/>
        </authorList>
    </citation>
    <scope>NUCLEOTIDE SEQUENCE</scope>
    <source>
        <strain evidence="2">CECT 7184</strain>
    </source>
</reference>
<keyword evidence="1" id="KW-0472">Membrane</keyword>
<dbReference type="RefSeq" id="WP_290362869.1">
    <property type="nucleotide sequence ID" value="NZ_JAUFQU010000001.1"/>
</dbReference>
<keyword evidence="1" id="KW-1133">Transmembrane helix</keyword>
<evidence type="ECO:0000313" key="3">
    <source>
        <dbReference type="EMBL" id="MDN3710419.1"/>
    </source>
</evidence>
<gene>
    <name evidence="2" type="ORF">QW060_06690</name>
    <name evidence="3" type="ORF">QW060_26745</name>
</gene>
<accession>A0ABT8CQQ0</accession>
<protein>
    <submittedName>
        <fullName evidence="2">Uncharacterized protein</fullName>
    </submittedName>
</protein>